<dbReference type="AlphaFoldDB" id="A0A5Q0UH23"/>
<dbReference type="Pfam" id="PF18480">
    <property type="entry name" value="DUF5615"/>
    <property type="match status" value="1"/>
</dbReference>
<dbReference type="GeneID" id="42365451"/>
<dbReference type="RefSeq" id="WP_153550673.1">
    <property type="nucleotide sequence ID" value="NZ_CP040089.1"/>
</dbReference>
<reference evidence="3" key="1">
    <citation type="submission" date="2019-05" db="EMBL/GenBank/DDBJ databases">
        <title>Candidatus Nanohalobium constans, a novel model system to study the DPANN nano-sized archaea: genomic and physiological characterization of a nanoarchaeon co-cultured with its chitinotrophic host.</title>
        <authorList>
            <person name="La Cono V."/>
            <person name="Arcadi E."/>
            <person name="Crisafi F."/>
            <person name="Denaro R."/>
            <person name="La Spada G."/>
            <person name="Messina E."/>
            <person name="Smedile F."/>
            <person name="Toshchakov S.V."/>
            <person name="Shevchenko M.A."/>
            <person name="Golyshin P.N."/>
            <person name="Golyshina O.V."/>
            <person name="Ferrer M."/>
            <person name="Rohde M."/>
            <person name="Mushegian A."/>
            <person name="Sorokin D.Y."/>
            <person name="Giuliano L."/>
            <person name="Yakimov M.M."/>
        </authorList>
    </citation>
    <scope>NUCLEOTIDE SEQUENCE [LARGE SCALE GENOMIC DNA]</scope>
    <source>
        <strain evidence="3">LC1Nh</strain>
    </source>
</reference>
<dbReference type="InterPro" id="IPR041049">
    <property type="entry name" value="DUF5615"/>
</dbReference>
<dbReference type="KEGG" id="ncon:LC1Nh_1056"/>
<keyword evidence="3" id="KW-1185">Reference proteome</keyword>
<gene>
    <name evidence="2" type="ORF">LC1Nh_1056</name>
</gene>
<feature type="domain" description="DUF5615" evidence="1">
    <location>
        <begin position="1"/>
        <end position="111"/>
    </location>
</feature>
<organism evidence="2 3">
    <name type="scientific">Candidatus Nanohalobium constans</name>
    <dbReference type="NCBI Taxonomy" id="2565781"/>
    <lineage>
        <taxon>Archaea</taxon>
        <taxon>Candidatus Nanohalarchaeota</taxon>
        <taxon>Candidatus Nanohalobia</taxon>
        <taxon>Candidatus Nanohalobiales</taxon>
        <taxon>Candidatus Nanohalobiaceae</taxon>
        <taxon>Candidatus Nanohalobium</taxon>
    </lineage>
</organism>
<evidence type="ECO:0000313" key="3">
    <source>
        <dbReference type="Proteomes" id="UP000377803"/>
    </source>
</evidence>
<evidence type="ECO:0000259" key="1">
    <source>
        <dbReference type="Pfam" id="PF18480"/>
    </source>
</evidence>
<proteinExistence type="predicted"/>
<protein>
    <recommendedName>
        <fullName evidence="1">DUF5615 domain-containing protein</fullName>
    </recommendedName>
</protein>
<name>A0A5Q0UH23_9ARCH</name>
<dbReference type="Proteomes" id="UP000377803">
    <property type="component" value="Chromosome"/>
</dbReference>
<sequence>MDFLVDENLPNSLSEELRSKGFQARNIRELERKGDPDSEVFKVAVEKDAILITRDLEFGSPEHYDTENYEGLVIVRLDASIQASGIVEKTVNGILKIGLENLKGSITVLESGRYRTREI</sequence>
<evidence type="ECO:0000313" key="2">
    <source>
        <dbReference type="EMBL" id="QGA80928.1"/>
    </source>
</evidence>
<accession>A0A5Q0UH23</accession>
<dbReference type="EMBL" id="CP040089">
    <property type="protein sequence ID" value="QGA80928.1"/>
    <property type="molecule type" value="Genomic_DNA"/>
</dbReference>